<reference evidence="1 2" key="1">
    <citation type="submission" date="2024-04" db="EMBL/GenBank/DDBJ databases">
        <title>Tritrichomonas musculus Genome.</title>
        <authorList>
            <person name="Alves-Ferreira E."/>
            <person name="Grigg M."/>
            <person name="Lorenzi H."/>
            <person name="Galac M."/>
        </authorList>
    </citation>
    <scope>NUCLEOTIDE SEQUENCE [LARGE SCALE GENOMIC DNA]</scope>
    <source>
        <strain evidence="1 2">EAF2021</strain>
    </source>
</reference>
<keyword evidence="2" id="KW-1185">Reference proteome</keyword>
<sequence>MFVIESKKRQRQVQYFLPAMSDIDLISTLIRPKEIKAFPVLSMMAQESSFLINYLINNPNDFAREIINSKNNIENLDYYHLMFQIIPSIFGFFHSFEHLSAASNFYQVVIDLMYDNPKNSIRILQPFLNSPATYRYIEYVMTKFFKKLILSKLYNNFYEINFNDKNSPSYKEYILHQNKHTKKLLYYLTKGASLLPDQILQIFRQIRVKYADKWDVKLWYKLVFVIFINPHANRWARSHFFNKDENPIYSFQNLFKKNSDTKLRISSLPKSPMSLLPKSPISSFPNSFFSPTYKFDKLMTNKLNKLNLINDILSNVLNDLFKRDFDLFIDTLCTVQSSYSPPKMYNFYGNFSIQYFMMTNDLIVLVNFMVERNIVPSFIKTNLFQGISDEYITGNFYLTIYQNPPTEKVIKIEHPIVFSHISIDPEVIKKFNQQIEYRSRLASLESLAYNKDVNGNLFALEKSAKDPDFHQYVQTHVTIQLADSAESFEEFIECQRLLDEVEKWDILTSSYSNLLFLAYLLHFQKMPSLFEFLPNKVKLLNQLDIVDEKEFQDKFEKVLVFADDWDSYINTLEIDKSKSGNFFSGCYENFPVIFEPYSEVDPTGLKYLEFIDQLDYINKSSQLPLYFLKAFSTFSMIPLVSLPEKYELFMDFLEIIDLFFPKENNSLFLLLIKKISGSLLMKLFIEISTVAIHNDRCFSCISVREMTKWQRFENLIYETVSDNNEIFQKILKCQMFFHDFFDSWKKEISGSKNKQLKRNKSILINIE</sequence>
<organism evidence="1 2">
    <name type="scientific">Tritrichomonas musculus</name>
    <dbReference type="NCBI Taxonomy" id="1915356"/>
    <lineage>
        <taxon>Eukaryota</taxon>
        <taxon>Metamonada</taxon>
        <taxon>Parabasalia</taxon>
        <taxon>Tritrichomonadida</taxon>
        <taxon>Tritrichomonadidae</taxon>
        <taxon>Tritrichomonas</taxon>
    </lineage>
</organism>
<dbReference type="EMBL" id="JAPFFF010000051">
    <property type="protein sequence ID" value="KAK8839548.1"/>
    <property type="molecule type" value="Genomic_DNA"/>
</dbReference>
<evidence type="ECO:0000313" key="1">
    <source>
        <dbReference type="EMBL" id="KAK8839548.1"/>
    </source>
</evidence>
<dbReference type="Proteomes" id="UP001470230">
    <property type="component" value="Unassembled WGS sequence"/>
</dbReference>
<name>A0ABR2H029_9EUKA</name>
<protein>
    <submittedName>
        <fullName evidence="1">Uncharacterized protein</fullName>
    </submittedName>
</protein>
<comment type="caution">
    <text evidence="1">The sequence shown here is derived from an EMBL/GenBank/DDBJ whole genome shotgun (WGS) entry which is preliminary data.</text>
</comment>
<accession>A0ABR2H029</accession>
<proteinExistence type="predicted"/>
<gene>
    <name evidence="1" type="ORF">M9Y10_031907</name>
</gene>
<evidence type="ECO:0000313" key="2">
    <source>
        <dbReference type="Proteomes" id="UP001470230"/>
    </source>
</evidence>